<keyword evidence="3" id="KW-1185">Reference proteome</keyword>
<evidence type="ECO:0000256" key="1">
    <source>
        <dbReference type="SAM" id="MobiDB-lite"/>
    </source>
</evidence>
<dbReference type="AlphaFoldDB" id="A0AAN6WGM4"/>
<reference evidence="2" key="1">
    <citation type="journal article" date="2023" name="Mol. Phylogenet. Evol.">
        <title>Genome-scale phylogeny and comparative genomics of the fungal order Sordariales.</title>
        <authorList>
            <person name="Hensen N."/>
            <person name="Bonometti L."/>
            <person name="Westerberg I."/>
            <person name="Brannstrom I.O."/>
            <person name="Guillou S."/>
            <person name="Cros-Aarteil S."/>
            <person name="Calhoun S."/>
            <person name="Haridas S."/>
            <person name="Kuo A."/>
            <person name="Mondo S."/>
            <person name="Pangilinan J."/>
            <person name="Riley R."/>
            <person name="LaButti K."/>
            <person name="Andreopoulos B."/>
            <person name="Lipzen A."/>
            <person name="Chen C."/>
            <person name="Yan M."/>
            <person name="Daum C."/>
            <person name="Ng V."/>
            <person name="Clum A."/>
            <person name="Steindorff A."/>
            <person name="Ohm R.A."/>
            <person name="Martin F."/>
            <person name="Silar P."/>
            <person name="Natvig D.O."/>
            <person name="Lalanne C."/>
            <person name="Gautier V."/>
            <person name="Ament-Velasquez S.L."/>
            <person name="Kruys A."/>
            <person name="Hutchinson M.I."/>
            <person name="Powell A.J."/>
            <person name="Barry K."/>
            <person name="Miller A.N."/>
            <person name="Grigoriev I.V."/>
            <person name="Debuchy R."/>
            <person name="Gladieux P."/>
            <person name="Hiltunen Thoren M."/>
            <person name="Johannesson H."/>
        </authorList>
    </citation>
    <scope>NUCLEOTIDE SEQUENCE</scope>
    <source>
        <strain evidence="2">CBS 892.96</strain>
    </source>
</reference>
<sequence>MCTYFYLHHHHMPPCTRNIDMVVHYSFCPNSTIDSAGAQQPCDSPHFDNTQSVDYNDPCASGGCLVSADCTSGGCRLEQLNGRWVCCQCNGRGNEYRWCRHRMRSSPDTFCYHVCCSGCKADTKSSSSSSSSSSKRKSAK</sequence>
<reference evidence="2" key="2">
    <citation type="submission" date="2023-05" db="EMBL/GenBank/DDBJ databases">
        <authorList>
            <consortium name="Lawrence Berkeley National Laboratory"/>
            <person name="Steindorff A."/>
            <person name="Hensen N."/>
            <person name="Bonometti L."/>
            <person name="Westerberg I."/>
            <person name="Brannstrom I.O."/>
            <person name="Guillou S."/>
            <person name="Cros-Aarteil S."/>
            <person name="Calhoun S."/>
            <person name="Haridas S."/>
            <person name="Kuo A."/>
            <person name="Mondo S."/>
            <person name="Pangilinan J."/>
            <person name="Riley R."/>
            <person name="Labutti K."/>
            <person name="Andreopoulos B."/>
            <person name="Lipzen A."/>
            <person name="Chen C."/>
            <person name="Yanf M."/>
            <person name="Daum C."/>
            <person name="Ng V."/>
            <person name="Clum A."/>
            <person name="Ohm R."/>
            <person name="Martin F."/>
            <person name="Silar P."/>
            <person name="Natvig D."/>
            <person name="Lalanne C."/>
            <person name="Gautier V."/>
            <person name="Ament-Velasquez S.L."/>
            <person name="Kruys A."/>
            <person name="Hutchinson M.I."/>
            <person name="Powell A.J."/>
            <person name="Barry K."/>
            <person name="Miller A.N."/>
            <person name="Grigoriev I.V."/>
            <person name="Debuchy R."/>
            <person name="Gladieux P."/>
            <person name="Thoren M.H."/>
            <person name="Johannesson H."/>
        </authorList>
    </citation>
    <scope>NUCLEOTIDE SEQUENCE</scope>
    <source>
        <strain evidence="2">CBS 892.96</strain>
    </source>
</reference>
<proteinExistence type="predicted"/>
<gene>
    <name evidence="2" type="ORF">QBC36DRAFT_383534</name>
</gene>
<feature type="compositionally biased region" description="Low complexity" evidence="1">
    <location>
        <begin position="124"/>
        <end position="133"/>
    </location>
</feature>
<comment type="caution">
    <text evidence="2">The sequence shown here is derived from an EMBL/GenBank/DDBJ whole genome shotgun (WGS) entry which is preliminary data.</text>
</comment>
<feature type="region of interest" description="Disordered" evidence="1">
    <location>
        <begin position="121"/>
        <end position="140"/>
    </location>
</feature>
<evidence type="ECO:0000313" key="3">
    <source>
        <dbReference type="Proteomes" id="UP001302321"/>
    </source>
</evidence>
<evidence type="ECO:0000313" key="2">
    <source>
        <dbReference type="EMBL" id="KAK4181515.1"/>
    </source>
</evidence>
<dbReference type="Proteomes" id="UP001302321">
    <property type="component" value="Unassembled WGS sequence"/>
</dbReference>
<dbReference type="EMBL" id="MU866086">
    <property type="protein sequence ID" value="KAK4181515.1"/>
    <property type="molecule type" value="Genomic_DNA"/>
</dbReference>
<organism evidence="2 3">
    <name type="scientific">Triangularia setosa</name>
    <dbReference type="NCBI Taxonomy" id="2587417"/>
    <lineage>
        <taxon>Eukaryota</taxon>
        <taxon>Fungi</taxon>
        <taxon>Dikarya</taxon>
        <taxon>Ascomycota</taxon>
        <taxon>Pezizomycotina</taxon>
        <taxon>Sordariomycetes</taxon>
        <taxon>Sordariomycetidae</taxon>
        <taxon>Sordariales</taxon>
        <taxon>Podosporaceae</taxon>
        <taxon>Triangularia</taxon>
    </lineage>
</organism>
<name>A0AAN6WGM4_9PEZI</name>
<accession>A0AAN6WGM4</accession>
<protein>
    <submittedName>
        <fullName evidence="2">Uncharacterized protein</fullName>
    </submittedName>
</protein>